<keyword evidence="2" id="KW-0677">Repeat</keyword>
<evidence type="ECO:0000313" key="5">
    <source>
        <dbReference type="EMBL" id="GAX12567.1"/>
    </source>
</evidence>
<keyword evidence="1" id="KW-0433">Leucine-rich repeat</keyword>
<feature type="compositionally biased region" description="Polar residues" evidence="3">
    <location>
        <begin position="195"/>
        <end position="218"/>
    </location>
</feature>
<dbReference type="AlphaFoldDB" id="A0A1Z5JEY0"/>
<dbReference type="Pfam" id="PF00560">
    <property type="entry name" value="LRR_1"/>
    <property type="match status" value="1"/>
</dbReference>
<feature type="region of interest" description="Disordered" evidence="3">
    <location>
        <begin position="344"/>
        <end position="366"/>
    </location>
</feature>
<dbReference type="SUPFAM" id="SSF52058">
    <property type="entry name" value="L domain-like"/>
    <property type="match status" value="1"/>
</dbReference>
<feature type="region of interest" description="Disordered" evidence="3">
    <location>
        <begin position="1"/>
        <end position="27"/>
    </location>
</feature>
<feature type="compositionally biased region" description="Polar residues" evidence="3">
    <location>
        <begin position="352"/>
        <end position="366"/>
    </location>
</feature>
<dbReference type="Gene3D" id="3.80.10.10">
    <property type="entry name" value="Ribonuclease Inhibitor"/>
    <property type="match status" value="1"/>
</dbReference>
<evidence type="ECO:0000256" key="4">
    <source>
        <dbReference type="SAM" id="Phobius"/>
    </source>
</evidence>
<evidence type="ECO:0000256" key="1">
    <source>
        <dbReference type="ARBA" id="ARBA00022614"/>
    </source>
</evidence>
<feature type="region of interest" description="Disordered" evidence="3">
    <location>
        <begin position="160"/>
        <end position="226"/>
    </location>
</feature>
<dbReference type="InterPro" id="IPR052941">
    <property type="entry name" value="StomDev_PlantInt_Reg"/>
</dbReference>
<dbReference type="InterPro" id="IPR032675">
    <property type="entry name" value="LRR_dom_sf"/>
</dbReference>
<dbReference type="InParanoid" id="A0A1Z5JEY0"/>
<dbReference type="PANTHER" id="PTHR48004">
    <property type="entry name" value="OS01G0149700 PROTEIN"/>
    <property type="match status" value="1"/>
</dbReference>
<dbReference type="PANTHER" id="PTHR48004:SF59">
    <property type="entry name" value="LEUCINE-RICH REPEAT-CONTAINING N-TERMINAL PLANT-TYPE DOMAIN-CONTAINING PROTEIN"/>
    <property type="match status" value="1"/>
</dbReference>
<proteinExistence type="predicted"/>
<dbReference type="EMBL" id="BDSP01000053">
    <property type="protein sequence ID" value="GAX12567.1"/>
    <property type="molecule type" value="Genomic_DNA"/>
</dbReference>
<organism evidence="5 6">
    <name type="scientific">Fistulifera solaris</name>
    <name type="common">Oleaginous diatom</name>
    <dbReference type="NCBI Taxonomy" id="1519565"/>
    <lineage>
        <taxon>Eukaryota</taxon>
        <taxon>Sar</taxon>
        <taxon>Stramenopiles</taxon>
        <taxon>Ochrophyta</taxon>
        <taxon>Bacillariophyta</taxon>
        <taxon>Bacillariophyceae</taxon>
        <taxon>Bacillariophycidae</taxon>
        <taxon>Naviculales</taxon>
        <taxon>Naviculaceae</taxon>
        <taxon>Fistulifera</taxon>
    </lineage>
</organism>
<name>A0A1Z5JEY0_FISSO</name>
<keyword evidence="4" id="KW-1133">Transmembrane helix</keyword>
<dbReference type="InterPro" id="IPR001611">
    <property type="entry name" value="Leu-rich_rpt"/>
</dbReference>
<dbReference type="PROSITE" id="PS51450">
    <property type="entry name" value="LRR"/>
    <property type="match status" value="1"/>
</dbReference>
<evidence type="ECO:0000256" key="3">
    <source>
        <dbReference type="SAM" id="MobiDB-lite"/>
    </source>
</evidence>
<evidence type="ECO:0000256" key="2">
    <source>
        <dbReference type="ARBA" id="ARBA00022737"/>
    </source>
</evidence>
<evidence type="ECO:0008006" key="7">
    <source>
        <dbReference type="Google" id="ProtNLM"/>
    </source>
</evidence>
<keyword evidence="4" id="KW-0472">Membrane</keyword>
<gene>
    <name evidence="5" type="ORF">FisN_13Lh016</name>
</gene>
<dbReference type="OrthoDB" id="39747at2759"/>
<dbReference type="Proteomes" id="UP000198406">
    <property type="component" value="Unassembled WGS sequence"/>
</dbReference>
<reference evidence="5 6" key="1">
    <citation type="journal article" date="2015" name="Plant Cell">
        <title>Oil accumulation by the oleaginous diatom Fistulifera solaris as revealed by the genome and transcriptome.</title>
        <authorList>
            <person name="Tanaka T."/>
            <person name="Maeda Y."/>
            <person name="Veluchamy A."/>
            <person name="Tanaka M."/>
            <person name="Abida H."/>
            <person name="Marechal E."/>
            <person name="Bowler C."/>
            <person name="Muto M."/>
            <person name="Sunaga Y."/>
            <person name="Tanaka M."/>
            <person name="Yoshino T."/>
            <person name="Taniguchi T."/>
            <person name="Fukuda Y."/>
            <person name="Nemoto M."/>
            <person name="Matsumoto M."/>
            <person name="Wong P.S."/>
            <person name="Aburatani S."/>
            <person name="Fujibuchi W."/>
        </authorList>
    </citation>
    <scope>NUCLEOTIDE SEQUENCE [LARGE SCALE GENOMIC DNA]</scope>
    <source>
        <strain evidence="5 6">JPCC DA0580</strain>
    </source>
</reference>
<feature type="transmembrane region" description="Helical" evidence="4">
    <location>
        <begin position="428"/>
        <end position="450"/>
    </location>
</feature>
<evidence type="ECO:0000313" key="6">
    <source>
        <dbReference type="Proteomes" id="UP000198406"/>
    </source>
</evidence>
<keyword evidence="6" id="KW-1185">Reference proteome</keyword>
<protein>
    <recommendedName>
        <fullName evidence="7">Leucine-rich repeat-containing N-terminal plant-type domain-containing protein</fullName>
    </recommendedName>
</protein>
<sequence>MNQTTEDDSSSTMNDSKEPLPAEANQQSLHKTINYLSFQSLTSKKKTKRLYPSDMTDRFSAFPSSWSYDVHERVSSNQNFPCCNSNHTTAIAAIDTENGTEAKSMDSDSSSGDPKDCIRMSQNADNSACENRDILFLCPAATVSERKGVATLSLESRRKPSLLDTSTDDEEEECRTRPQDRIQAPWDDEAYGSFGNISPEVTTRINDSNQRRSGSGSQLDDRQRRTVMRGLDYEDNNKRLWDDEFILENPEVTEEAIRQHSMMSVPGAIAVAGINARFSLGDFSDNHTTISMQEALRQISATDARNLGDHDESVNMELTEFIRHQSMLSVPGAIAVDGIQGRFETDADSDNETTTSMRQARRCSSNMDPNDIRVQGILAAEETDVGAFVSVSVIRQAPVIDAEGIQVINVEDDELGETDATSIKVNRWGSGLVFMVVMAALVCIVIFLIVENQQPEAKPRLASTESPTFVPTLSPTSAQLPKLIDILKSITDENILRDPSSPQFMAAEWLSRDVAEKDLTEEKQIQRYVLAIMQFAYGITAVCDEKSCTYDRSSTPFLKPYDECAWDGVTCNDDGKVTQIVLFGRPADSLLNGIVKWKQSSQKVGMLTSEIRTLTELSVLVIEGFDLSGSIDHVINPSLKNLRTIRLGGNSLTGSLPGQIWRIYPNLEVLDLSNNELSGPIPQSIGRIPSLKTLNLRKNKITGQIPSFIGLLTSLELLNLAQTLVEGSLPREIVGFSETLQTLDLSNTKMSGPLPVELELFTSLRALNLKGCDFSGTIPELSCSNAYMIRLSDNNFSGTIPSSLGQCTSLEQLKLRSNPQLTGRIPEALCGDAWDYIQQFTSYSVDCGVECDCCDFNPLCDDDW</sequence>
<accession>A0A1Z5JEY0</accession>
<keyword evidence="4" id="KW-0812">Transmembrane</keyword>
<dbReference type="Pfam" id="PF13855">
    <property type="entry name" value="LRR_8"/>
    <property type="match status" value="1"/>
</dbReference>
<dbReference type="FunFam" id="3.80.10.10:FF:000041">
    <property type="entry name" value="LRR receptor-like serine/threonine-protein kinase ERECTA"/>
    <property type="match status" value="1"/>
</dbReference>
<comment type="caution">
    <text evidence="5">The sequence shown here is derived from an EMBL/GenBank/DDBJ whole genome shotgun (WGS) entry which is preliminary data.</text>
</comment>